<comment type="similarity">
    <text evidence="1 3">Belongs to the bacterial histone-like protein family.</text>
</comment>
<protein>
    <submittedName>
        <fullName evidence="4">Integration host factor alpha subunit</fullName>
    </submittedName>
</protein>
<dbReference type="GO" id="GO:0003677">
    <property type="term" value="F:DNA binding"/>
    <property type="evidence" value="ECO:0007669"/>
    <property type="project" value="UniProtKB-KW"/>
</dbReference>
<keyword evidence="2" id="KW-0238">DNA-binding</keyword>
<name>D3DI22_HYDTT</name>
<dbReference type="Pfam" id="PF00216">
    <property type="entry name" value="Bac_DNA_binding"/>
    <property type="match status" value="1"/>
</dbReference>
<accession>D3DI22</accession>
<evidence type="ECO:0000313" key="4">
    <source>
        <dbReference type="EMBL" id="BAI69474.1"/>
    </source>
</evidence>
<dbReference type="CDD" id="cd13832">
    <property type="entry name" value="IHF"/>
    <property type="match status" value="1"/>
</dbReference>
<dbReference type="InterPro" id="IPR010992">
    <property type="entry name" value="IHF-like_DNA-bd_dom_sf"/>
</dbReference>
<dbReference type="KEGG" id="hth:HTH_1016"/>
<dbReference type="Gene3D" id="4.10.520.10">
    <property type="entry name" value="IHF-like DNA-binding proteins"/>
    <property type="match status" value="1"/>
</dbReference>
<evidence type="ECO:0000313" key="5">
    <source>
        <dbReference type="Proteomes" id="UP000002574"/>
    </source>
</evidence>
<organism evidence="4 5">
    <name type="scientific">Hydrogenobacter thermophilus (strain DSM 6534 / IAM 12695 / TK-6)</name>
    <dbReference type="NCBI Taxonomy" id="608538"/>
    <lineage>
        <taxon>Bacteria</taxon>
        <taxon>Pseudomonadati</taxon>
        <taxon>Aquificota</taxon>
        <taxon>Aquificia</taxon>
        <taxon>Aquificales</taxon>
        <taxon>Aquificaceae</taxon>
        <taxon>Hydrogenobacter</taxon>
    </lineage>
</organism>
<dbReference type="PANTHER" id="PTHR33175">
    <property type="entry name" value="DNA-BINDING PROTEIN HU"/>
    <property type="match status" value="1"/>
</dbReference>
<reference evidence="4 5" key="1">
    <citation type="journal article" date="2010" name="J. Bacteriol.">
        <title>Complete genome sequence of the thermophilic, obligately chemolithoautotrophic hydrogen-oxidizing bacterium Hydrogenobacter thermophilus TK-6.</title>
        <authorList>
            <person name="Arai H."/>
            <person name="Kanbe H."/>
            <person name="Ishii M."/>
            <person name="Igarashi Y."/>
        </authorList>
    </citation>
    <scope>NUCLEOTIDE SEQUENCE [LARGE SCALE GENOMIC DNA]</scope>
    <source>
        <strain evidence="5">DSM 6534 / IAM 12695 / TK-6 [Tokyo]</strain>
    </source>
</reference>
<keyword evidence="5" id="KW-1185">Reference proteome</keyword>
<dbReference type="SMART" id="SM00411">
    <property type="entry name" value="BHL"/>
    <property type="match status" value="1"/>
</dbReference>
<dbReference type="eggNOG" id="COG0776">
    <property type="taxonomic scope" value="Bacteria"/>
</dbReference>
<evidence type="ECO:0000256" key="3">
    <source>
        <dbReference type="RuleBase" id="RU003939"/>
    </source>
</evidence>
<dbReference type="EMBL" id="AP011112">
    <property type="protein sequence ID" value="BAI69474.1"/>
    <property type="molecule type" value="Genomic_DNA"/>
</dbReference>
<dbReference type="GO" id="GO:0030527">
    <property type="term" value="F:structural constituent of chromatin"/>
    <property type="evidence" value="ECO:0007669"/>
    <property type="project" value="InterPro"/>
</dbReference>
<dbReference type="STRING" id="608538.HTH_1016"/>
<dbReference type="InterPro" id="IPR000119">
    <property type="entry name" value="Hist_DNA-bd"/>
</dbReference>
<dbReference type="AlphaFoldDB" id="D3DI22"/>
<proteinExistence type="inferred from homology"/>
<dbReference type="GO" id="GO:0005829">
    <property type="term" value="C:cytosol"/>
    <property type="evidence" value="ECO:0007669"/>
    <property type="project" value="TreeGrafter"/>
</dbReference>
<dbReference type="OrthoDB" id="9799835at2"/>
<dbReference type="Proteomes" id="UP000002574">
    <property type="component" value="Chromosome"/>
</dbReference>
<evidence type="ECO:0000256" key="2">
    <source>
        <dbReference type="ARBA" id="ARBA00023125"/>
    </source>
</evidence>
<dbReference type="RefSeq" id="WP_012963654.1">
    <property type="nucleotide sequence ID" value="NC_013799.1"/>
</dbReference>
<gene>
    <name evidence="4" type="ordered locus">HTH_1016</name>
</gene>
<evidence type="ECO:0000256" key="1">
    <source>
        <dbReference type="ARBA" id="ARBA00010529"/>
    </source>
</evidence>
<dbReference type="PRINTS" id="PR01727">
    <property type="entry name" value="DNABINDINGHU"/>
</dbReference>
<dbReference type="PANTHER" id="PTHR33175:SF2">
    <property type="entry name" value="INTEGRATION HOST FACTOR SUBUNIT ALPHA"/>
    <property type="match status" value="1"/>
</dbReference>
<dbReference type="SUPFAM" id="SSF47729">
    <property type="entry name" value="IHF-like DNA-binding proteins"/>
    <property type="match status" value="1"/>
</dbReference>
<sequence length="100" mass="11511">MTRKSIVDDLWKDGNSGLSKKTLYSIINYIFDQINQALVEGQEVKISGFGTFRVRHTKGRRGRNPRTGEMRVIHPKRTVQLKPSKKLTTELNLLAKRCKI</sequence>
<dbReference type="KEGG" id="hte:Hydth_1013"/>